<gene>
    <name evidence="2" type="ORF">DIURU_001171</name>
</gene>
<dbReference type="InterPro" id="IPR006083">
    <property type="entry name" value="PRK/URK"/>
</dbReference>
<dbReference type="EMBL" id="SWFT01000036">
    <property type="protein sequence ID" value="KAA8906229.1"/>
    <property type="molecule type" value="Genomic_DNA"/>
</dbReference>
<dbReference type="GeneID" id="54779824"/>
<feature type="domain" description="Phosphoribulokinase/uridine kinase" evidence="1">
    <location>
        <begin position="41"/>
        <end position="189"/>
    </location>
</feature>
<dbReference type="Gene3D" id="3.40.50.300">
    <property type="entry name" value="P-loop containing nucleotide triphosphate hydrolases"/>
    <property type="match status" value="2"/>
</dbReference>
<dbReference type="Proteomes" id="UP000449547">
    <property type="component" value="Unassembled WGS sequence"/>
</dbReference>
<dbReference type="AlphaFoldDB" id="A0A642UVF3"/>
<accession>A0A642UVF3</accession>
<dbReference type="GO" id="GO:0005524">
    <property type="term" value="F:ATP binding"/>
    <property type="evidence" value="ECO:0007669"/>
    <property type="project" value="InterPro"/>
</dbReference>
<dbReference type="OMA" id="IYAPAFH"/>
<name>A0A642UVF3_DIURU</name>
<proteinExistence type="predicted"/>
<dbReference type="RefSeq" id="XP_034014049.1">
    <property type="nucleotide sequence ID" value="XM_034153686.1"/>
</dbReference>
<keyword evidence="3" id="KW-1185">Reference proteome</keyword>
<evidence type="ECO:0000313" key="3">
    <source>
        <dbReference type="Proteomes" id="UP000449547"/>
    </source>
</evidence>
<dbReference type="GO" id="GO:0016301">
    <property type="term" value="F:kinase activity"/>
    <property type="evidence" value="ECO:0007669"/>
    <property type="project" value="InterPro"/>
</dbReference>
<organism evidence="2 3">
    <name type="scientific">Diutina rugosa</name>
    <name type="common">Yeast</name>
    <name type="synonym">Candida rugosa</name>
    <dbReference type="NCBI Taxonomy" id="5481"/>
    <lineage>
        <taxon>Eukaryota</taxon>
        <taxon>Fungi</taxon>
        <taxon>Dikarya</taxon>
        <taxon>Ascomycota</taxon>
        <taxon>Saccharomycotina</taxon>
        <taxon>Pichiomycetes</taxon>
        <taxon>Debaryomycetaceae</taxon>
        <taxon>Diutina</taxon>
    </lineage>
</organism>
<dbReference type="InterPro" id="IPR027417">
    <property type="entry name" value="P-loop_NTPase"/>
</dbReference>
<dbReference type="SUPFAM" id="SSF52540">
    <property type="entry name" value="P-loop containing nucleoside triphosphate hydrolases"/>
    <property type="match status" value="1"/>
</dbReference>
<dbReference type="Pfam" id="PF00485">
    <property type="entry name" value="PRK"/>
    <property type="match status" value="1"/>
</dbReference>
<reference evidence="2 3" key="1">
    <citation type="submission" date="2019-07" db="EMBL/GenBank/DDBJ databases">
        <title>Genome assembly of two rare yeast pathogens: Diutina rugosa and Trichomonascus ciferrii.</title>
        <authorList>
            <person name="Mixao V."/>
            <person name="Saus E."/>
            <person name="Hansen A."/>
            <person name="Lass-Flor C."/>
            <person name="Gabaldon T."/>
        </authorList>
    </citation>
    <scope>NUCLEOTIDE SEQUENCE [LARGE SCALE GENOMIC DNA]</scope>
    <source>
        <strain evidence="2 3">CBS 613</strain>
    </source>
</reference>
<dbReference type="OrthoDB" id="6362633at2759"/>
<sequence>MIAVSSPSTLVRMSTSIPSNDIPALVDRIDHLAAASDGRVVVSVAGVPGSGKTTVATEVVAQLNARGIKAVALSMDGFHLYRHQLTTEEMVRRRGAPFTFDQPRFVATVASLKPAYRVKPVLAPSFDHSVKDPVEDDVKIDPDVKVVVVEGNYTSLTDDGWSDIGDLVDESWFVATPLEVAQQRLVARHLSSGVAATLEEAQQRAGGSDYDNSIYLLDRLRAPDVVITHVDHLSA</sequence>
<dbReference type="PANTHER" id="PTHR10285">
    <property type="entry name" value="URIDINE KINASE"/>
    <property type="match status" value="1"/>
</dbReference>
<protein>
    <recommendedName>
        <fullName evidence="1">Phosphoribulokinase/uridine kinase domain-containing protein</fullName>
    </recommendedName>
</protein>
<evidence type="ECO:0000259" key="1">
    <source>
        <dbReference type="Pfam" id="PF00485"/>
    </source>
</evidence>
<evidence type="ECO:0000313" key="2">
    <source>
        <dbReference type="EMBL" id="KAA8906229.1"/>
    </source>
</evidence>
<dbReference type="VEuPathDB" id="FungiDB:DIURU_001171"/>
<comment type="caution">
    <text evidence="2">The sequence shown here is derived from an EMBL/GenBank/DDBJ whole genome shotgun (WGS) entry which is preliminary data.</text>
</comment>